<proteinExistence type="predicted"/>
<feature type="compositionally biased region" description="Acidic residues" evidence="1">
    <location>
        <begin position="15"/>
        <end position="26"/>
    </location>
</feature>
<dbReference type="PANTHER" id="PTHR28108:SF1">
    <property type="entry name" value="SWR1-COMPLEX PROTEIN 3"/>
    <property type="match status" value="1"/>
</dbReference>
<feature type="compositionally biased region" description="Low complexity" evidence="1">
    <location>
        <begin position="444"/>
        <end position="453"/>
    </location>
</feature>
<feature type="compositionally biased region" description="Basic and acidic residues" evidence="1">
    <location>
        <begin position="339"/>
        <end position="379"/>
    </location>
</feature>
<feature type="region of interest" description="Disordered" evidence="1">
    <location>
        <begin position="765"/>
        <end position="864"/>
    </location>
</feature>
<evidence type="ECO:0008006" key="6">
    <source>
        <dbReference type="Google" id="ProtNLM"/>
    </source>
</evidence>
<feature type="region of interest" description="Disordered" evidence="1">
    <location>
        <begin position="582"/>
        <end position="690"/>
    </location>
</feature>
<protein>
    <recommendedName>
        <fullName evidence="6">SWR1-complex protein 3</fullName>
    </recommendedName>
</protein>
<dbReference type="InterPro" id="IPR057558">
    <property type="entry name" value="Swc3_dom"/>
</dbReference>
<feature type="compositionally biased region" description="Basic and acidic residues" evidence="1">
    <location>
        <begin position="627"/>
        <end position="690"/>
    </location>
</feature>
<reference evidence="4" key="2">
    <citation type="submission" date="2021-01" db="EMBL/GenBank/DDBJ databases">
        <authorList>
            <person name="Schikora-Tamarit M.A."/>
        </authorList>
    </citation>
    <scope>NUCLEOTIDE SEQUENCE</scope>
    <source>
        <strain evidence="4">CBS2887</strain>
    </source>
</reference>
<evidence type="ECO:0000313" key="5">
    <source>
        <dbReference type="Proteomes" id="UP000774326"/>
    </source>
</evidence>
<feature type="compositionally biased region" description="Low complexity" evidence="1">
    <location>
        <begin position="405"/>
        <end position="421"/>
    </location>
</feature>
<dbReference type="Proteomes" id="UP000774326">
    <property type="component" value="Unassembled WGS sequence"/>
</dbReference>
<dbReference type="PANTHER" id="PTHR28108">
    <property type="entry name" value="SWR1-COMPLEX PROTEIN 3"/>
    <property type="match status" value="1"/>
</dbReference>
<feature type="region of interest" description="Disordered" evidence="1">
    <location>
        <begin position="1"/>
        <end position="31"/>
    </location>
</feature>
<evidence type="ECO:0000256" key="1">
    <source>
        <dbReference type="SAM" id="MobiDB-lite"/>
    </source>
</evidence>
<feature type="compositionally biased region" description="Polar residues" evidence="1">
    <location>
        <begin position="508"/>
        <end position="529"/>
    </location>
</feature>
<evidence type="ECO:0000259" key="3">
    <source>
        <dbReference type="Pfam" id="PF26242"/>
    </source>
</evidence>
<feature type="compositionally biased region" description="Polar residues" evidence="1">
    <location>
        <begin position="454"/>
        <end position="464"/>
    </location>
</feature>
<evidence type="ECO:0000313" key="4">
    <source>
        <dbReference type="EMBL" id="KAH3688847.1"/>
    </source>
</evidence>
<dbReference type="Pfam" id="PF26242">
    <property type="entry name" value="Swc3_C"/>
    <property type="match status" value="2"/>
</dbReference>
<comment type="caution">
    <text evidence="4">The sequence shown here is derived from an EMBL/GenBank/DDBJ whole genome shotgun (WGS) entry which is preliminary data.</text>
</comment>
<feature type="domain" description="SWR1-complex protein 3" evidence="2">
    <location>
        <begin position="35"/>
        <end position="131"/>
    </location>
</feature>
<dbReference type="OrthoDB" id="4097064at2759"/>
<reference evidence="4" key="1">
    <citation type="journal article" date="2021" name="Open Biol.">
        <title>Shared evolutionary footprints suggest mitochondrial oxidative damage underlies multiple complex I losses in fungi.</title>
        <authorList>
            <person name="Schikora-Tamarit M.A."/>
            <person name="Marcet-Houben M."/>
            <person name="Nosek J."/>
            <person name="Gabaldon T."/>
        </authorList>
    </citation>
    <scope>NUCLEOTIDE SEQUENCE</scope>
    <source>
        <strain evidence="4">CBS2887</strain>
    </source>
</reference>
<feature type="region of interest" description="Disordered" evidence="1">
    <location>
        <begin position="149"/>
        <end position="529"/>
    </location>
</feature>
<feature type="compositionally biased region" description="Basic and acidic residues" evidence="1">
    <location>
        <begin position="765"/>
        <end position="804"/>
    </location>
</feature>
<sequence length="985" mass="109172">MPPKSRTRRAKKQQEEEDNEPSDIEIEQTPTTLARPFQVVEGLPVSTQEPDYGLLTNPLSIKDTAVLYSSLTTSRKSYISGNIFDLYWAKGKTKFENDINARDRMNKMTDCSLNIGPHSFDIRFYILKDDEIEQRRVDEKSERVANRLAAREEREEKKRERQLEKEKKKIEKTATPEPATIPKMANGEQSTGTAVVADAKDTQPKANEDNVTKDQISEKVDANTNEKSDDTEPEDMDVDAEGGDGTGTVAELPKADSRSAGEGSADKKENSEEGKPKNKEDVNDTKEAEVKVTSEVNASATTTPLSEPAETTAIEKTSVEPNSSETGKEIESVIVSKGENGDDQLKAKSSDKEKEQTKEQETQQTKPNKDPADSSKHSEGSQPPTSTPDTPAHHNPTEKETSDKSATTSTVNASTSTSDSTLAEAQTKDKTDTASKMAAPGTNQQTPLTPPLTEGNQESSSLTPAETKKPEVDQAKIDLQTRKPLPPLKAPTNTPSSTPSTTQIAKPPTNTTQPPRPASTANDMMQSRESQIMIANLNAMARAEPSLNELMKIVATGTAKPEQIKEFQGYIQRAKAMGPPPNFVPIGIPAGPAAKPSTPAPTANTASKTTSTTSQKKQPKVPKQPKSPKEPKLPKPPKEPKPAKEPKAPKPPKEPKTAKEPKDQKPPKPVKEPKPPKEVKVKEKKEKPVKIPKVPKDLHLTSFQEKYVNGADLVFEFGEALNIRYFLPKYCVYEKIGSEETLISMFVIHNADEIKRWKLKKERELQREKEKSVKQEEEAKKLQDQEKADKAGTTEKTESTETKAQESTIEAESPPEDSSTVKVEDADGDITMKEVNPAATEQTKPKPQTDPEREPEIKPLEPGEPIPYYSPFTFTLSNFPYRYDKILQNSFHKLPEVQRYMKRVMKYGVRVPKQHLWYSLDGIEDEEVAENLRSELYHLENPSKGKTRKRNASVVTPSTAAAMHSVDLNLEELNVKRVKVETPAK</sequence>
<feature type="domain" description="Swc3 C-terminal" evidence="3">
    <location>
        <begin position="840"/>
        <end position="940"/>
    </location>
</feature>
<dbReference type="EMBL" id="JAEUBG010000104">
    <property type="protein sequence ID" value="KAH3688847.1"/>
    <property type="molecule type" value="Genomic_DNA"/>
</dbReference>
<keyword evidence="5" id="KW-1185">Reference proteome</keyword>
<feature type="compositionally biased region" description="Low complexity" evidence="1">
    <location>
        <begin position="491"/>
        <end position="502"/>
    </location>
</feature>
<feature type="compositionally biased region" description="Basic and acidic residues" evidence="1">
    <location>
        <begin position="466"/>
        <end position="481"/>
    </location>
</feature>
<name>A0A9P8QD54_WICPI</name>
<dbReference type="AlphaFoldDB" id="A0A9P8QD54"/>
<organism evidence="4 5">
    <name type="scientific">Wickerhamomyces pijperi</name>
    <name type="common">Yeast</name>
    <name type="synonym">Pichia pijperi</name>
    <dbReference type="NCBI Taxonomy" id="599730"/>
    <lineage>
        <taxon>Eukaryota</taxon>
        <taxon>Fungi</taxon>
        <taxon>Dikarya</taxon>
        <taxon>Ascomycota</taxon>
        <taxon>Saccharomycotina</taxon>
        <taxon>Saccharomycetes</taxon>
        <taxon>Phaffomycetales</taxon>
        <taxon>Wickerhamomycetaceae</taxon>
        <taxon>Wickerhamomyces</taxon>
    </lineage>
</organism>
<feature type="compositionally biased region" description="Low complexity" evidence="1">
    <location>
        <begin position="585"/>
        <end position="616"/>
    </location>
</feature>
<dbReference type="GO" id="GO:0000812">
    <property type="term" value="C:Swr1 complex"/>
    <property type="evidence" value="ECO:0007669"/>
    <property type="project" value="InterPro"/>
</dbReference>
<feature type="compositionally biased region" description="Basic and acidic residues" evidence="1">
    <location>
        <begin position="149"/>
        <end position="174"/>
    </location>
</feature>
<dbReference type="GO" id="GO:0140849">
    <property type="term" value="F:ATP-dependent H2AZ histone chaperone activity"/>
    <property type="evidence" value="ECO:0007669"/>
    <property type="project" value="InterPro"/>
</dbReference>
<gene>
    <name evidence="4" type="ORF">WICPIJ_000153</name>
</gene>
<accession>A0A9P8QD54</accession>
<dbReference type="Pfam" id="PF24707">
    <property type="entry name" value="Swc3"/>
    <property type="match status" value="1"/>
</dbReference>
<feature type="compositionally biased region" description="Basic residues" evidence="1">
    <location>
        <begin position="1"/>
        <end position="11"/>
    </location>
</feature>
<feature type="domain" description="Swc3 C-terminal" evidence="3">
    <location>
        <begin position="696"/>
        <end position="787"/>
    </location>
</feature>
<feature type="compositionally biased region" description="Basic and acidic residues" evidence="1">
    <location>
        <begin position="253"/>
        <end position="292"/>
    </location>
</feature>
<feature type="compositionally biased region" description="Basic and acidic residues" evidence="1">
    <location>
        <begin position="391"/>
        <end position="403"/>
    </location>
</feature>
<feature type="compositionally biased region" description="Basic and acidic residues" evidence="1">
    <location>
        <begin position="843"/>
        <end position="861"/>
    </location>
</feature>
<feature type="compositionally biased region" description="Polar residues" evidence="1">
    <location>
        <begin position="380"/>
        <end position="389"/>
    </location>
</feature>
<dbReference type="InterPro" id="IPR037651">
    <property type="entry name" value="Swc3"/>
</dbReference>
<feature type="compositionally biased region" description="Basic and acidic residues" evidence="1">
    <location>
        <begin position="198"/>
        <end position="230"/>
    </location>
</feature>
<evidence type="ECO:0000259" key="2">
    <source>
        <dbReference type="Pfam" id="PF24707"/>
    </source>
</evidence>
<feature type="compositionally biased region" description="Polar residues" evidence="1">
    <location>
        <begin position="294"/>
        <end position="305"/>
    </location>
</feature>
<feature type="compositionally biased region" description="Acidic residues" evidence="1">
    <location>
        <begin position="231"/>
        <end position="242"/>
    </location>
</feature>
<dbReference type="InterPro" id="IPR058986">
    <property type="entry name" value="Swc3_C"/>
</dbReference>